<dbReference type="Proteomes" id="UP000653493">
    <property type="component" value="Unassembled WGS sequence"/>
</dbReference>
<comment type="caution">
    <text evidence="2">The sequence shown here is derived from an EMBL/GenBank/DDBJ whole genome shotgun (WGS) entry which is preliminary data.</text>
</comment>
<feature type="region of interest" description="Disordered" evidence="1">
    <location>
        <begin position="22"/>
        <end position="83"/>
    </location>
</feature>
<proteinExistence type="predicted"/>
<protein>
    <submittedName>
        <fullName evidence="2">Uncharacterized protein</fullName>
    </submittedName>
</protein>
<feature type="compositionally biased region" description="Basic and acidic residues" evidence="1">
    <location>
        <begin position="52"/>
        <end position="61"/>
    </location>
</feature>
<name>A0A918GA64_STRGD</name>
<reference evidence="2" key="1">
    <citation type="journal article" date="2014" name="Int. J. Syst. Evol. Microbiol.">
        <title>Complete genome sequence of Corynebacterium casei LMG S-19264T (=DSM 44701T), isolated from a smear-ripened cheese.</title>
        <authorList>
            <consortium name="US DOE Joint Genome Institute (JGI-PGF)"/>
            <person name="Walter F."/>
            <person name="Albersmeier A."/>
            <person name="Kalinowski J."/>
            <person name="Ruckert C."/>
        </authorList>
    </citation>
    <scope>NUCLEOTIDE SEQUENCE</scope>
    <source>
        <strain evidence="2">JCM 4234</strain>
    </source>
</reference>
<evidence type="ECO:0000256" key="1">
    <source>
        <dbReference type="SAM" id="MobiDB-lite"/>
    </source>
</evidence>
<organism evidence="2 3">
    <name type="scientific">Streptomyces griseoviridis</name>
    <dbReference type="NCBI Taxonomy" id="45398"/>
    <lineage>
        <taxon>Bacteria</taxon>
        <taxon>Bacillati</taxon>
        <taxon>Actinomycetota</taxon>
        <taxon>Actinomycetes</taxon>
        <taxon>Kitasatosporales</taxon>
        <taxon>Streptomycetaceae</taxon>
        <taxon>Streptomyces</taxon>
    </lineage>
</organism>
<sequence length="135" mass="13574">MPDLTPNLYSANTAFHQAVRNRPGCRGRARRNAPGTRRGGSRPGVAGAIGCHLRERPDRRAAGGHGDGSGRGAGGLAGARGRGAACAISHRPPAGSASGGGAAGFPGYFTGRWYATRYRSAGTTTSAVSTASPEA</sequence>
<evidence type="ECO:0000313" key="2">
    <source>
        <dbReference type="EMBL" id="GGS26163.1"/>
    </source>
</evidence>
<gene>
    <name evidence="2" type="ORF">GCM10010238_13160</name>
</gene>
<feature type="compositionally biased region" description="Gly residues" evidence="1">
    <location>
        <begin position="63"/>
        <end position="81"/>
    </location>
</feature>
<accession>A0A918GA64</accession>
<dbReference type="AlphaFoldDB" id="A0A918GA64"/>
<keyword evidence="3" id="KW-1185">Reference proteome</keyword>
<evidence type="ECO:0000313" key="3">
    <source>
        <dbReference type="Proteomes" id="UP000653493"/>
    </source>
</evidence>
<dbReference type="EMBL" id="BMSL01000002">
    <property type="protein sequence ID" value="GGS26163.1"/>
    <property type="molecule type" value="Genomic_DNA"/>
</dbReference>
<reference evidence="2" key="2">
    <citation type="submission" date="2020-09" db="EMBL/GenBank/DDBJ databases">
        <authorList>
            <person name="Sun Q."/>
            <person name="Ohkuma M."/>
        </authorList>
    </citation>
    <scope>NUCLEOTIDE SEQUENCE</scope>
    <source>
        <strain evidence="2">JCM 4234</strain>
    </source>
</reference>